<comment type="caution">
    <text evidence="2">The sequence shown here is derived from an EMBL/GenBank/DDBJ whole genome shotgun (WGS) entry which is preliminary data.</text>
</comment>
<dbReference type="AlphaFoldDB" id="A0A8B6FEJ3"/>
<feature type="compositionally biased region" description="Polar residues" evidence="1">
    <location>
        <begin position="314"/>
        <end position="328"/>
    </location>
</feature>
<dbReference type="EMBL" id="UYJE01006679">
    <property type="protein sequence ID" value="VDI48033.1"/>
    <property type="molecule type" value="Genomic_DNA"/>
</dbReference>
<gene>
    <name evidence="2" type="ORF">MGAL_10B079119</name>
</gene>
<feature type="region of interest" description="Disordered" evidence="1">
    <location>
        <begin position="294"/>
        <end position="328"/>
    </location>
</feature>
<keyword evidence="3" id="KW-1185">Reference proteome</keyword>
<proteinExistence type="predicted"/>
<dbReference type="Proteomes" id="UP000596742">
    <property type="component" value="Unassembled WGS sequence"/>
</dbReference>
<sequence length="387" mass="44814">MHTNIYPSCVEREERNIIRKEPEIALQESLGADQVKAENKEERNIIRKEPEIALQETLAADTVKAEGEERNIIRKEPEIALQESLGADQVNAEREESNMIYTRKEQEISLPMSFRADKMKYTKEEINFTKMGMIVLNILVDVLYDLLKPDKPNLRPRSDVYIPYLYFEHRKLNKHIPSNLWGGTWQTIQNTDIVIGDDIERIRLIRNELQHSPLFQLEDKRFLELYHIISDLLKRFDRHNKPTMLYADRLNEILTKAISIKEIKSIEIKLMDGVANESEDEKRIRLADNRAVQKIKAGKTDKRSNRKRPAEASGSATQMTHNGTGGTNATFHLQPFRWGFAARGQSYGHQNNLKTSDVSYNCGMQRHWTSDCIKRKARTGPSRKPSS</sequence>
<reference evidence="2" key="1">
    <citation type="submission" date="2018-11" db="EMBL/GenBank/DDBJ databases">
        <authorList>
            <person name="Alioto T."/>
            <person name="Alioto T."/>
        </authorList>
    </citation>
    <scope>NUCLEOTIDE SEQUENCE</scope>
</reference>
<dbReference type="OrthoDB" id="5958466at2759"/>
<evidence type="ECO:0000313" key="2">
    <source>
        <dbReference type="EMBL" id="VDI48033.1"/>
    </source>
</evidence>
<evidence type="ECO:0000313" key="3">
    <source>
        <dbReference type="Proteomes" id="UP000596742"/>
    </source>
</evidence>
<evidence type="ECO:0008006" key="4">
    <source>
        <dbReference type="Google" id="ProtNLM"/>
    </source>
</evidence>
<name>A0A8B6FEJ3_MYTGA</name>
<accession>A0A8B6FEJ3</accession>
<protein>
    <recommendedName>
        <fullName evidence="4">DZIP3-like HEPN domain-containing protein</fullName>
    </recommendedName>
</protein>
<evidence type="ECO:0000256" key="1">
    <source>
        <dbReference type="SAM" id="MobiDB-lite"/>
    </source>
</evidence>
<organism evidence="2 3">
    <name type="scientific">Mytilus galloprovincialis</name>
    <name type="common">Mediterranean mussel</name>
    <dbReference type="NCBI Taxonomy" id="29158"/>
    <lineage>
        <taxon>Eukaryota</taxon>
        <taxon>Metazoa</taxon>
        <taxon>Spiralia</taxon>
        <taxon>Lophotrochozoa</taxon>
        <taxon>Mollusca</taxon>
        <taxon>Bivalvia</taxon>
        <taxon>Autobranchia</taxon>
        <taxon>Pteriomorphia</taxon>
        <taxon>Mytilida</taxon>
        <taxon>Mytiloidea</taxon>
        <taxon>Mytilidae</taxon>
        <taxon>Mytilinae</taxon>
        <taxon>Mytilus</taxon>
    </lineage>
</organism>